<dbReference type="EMBL" id="CP009997">
    <property type="protein sequence ID" value="AJJ37674.1"/>
    <property type="molecule type" value="Genomic_DNA"/>
</dbReference>
<keyword evidence="1" id="KW-0472">Membrane</keyword>
<name>A0ABM5SSV9_9GAMM</name>
<keyword evidence="3" id="KW-1185">Reference proteome</keyword>
<feature type="transmembrane region" description="Helical" evidence="1">
    <location>
        <begin position="20"/>
        <end position="39"/>
    </location>
</feature>
<evidence type="ECO:0000256" key="1">
    <source>
        <dbReference type="SAM" id="Phobius"/>
    </source>
</evidence>
<evidence type="ECO:0000313" key="3">
    <source>
        <dbReference type="Proteomes" id="UP000031883"/>
    </source>
</evidence>
<proteinExistence type="predicted"/>
<keyword evidence="1" id="KW-0812">Transmembrane</keyword>
<reference evidence="2 3" key="1">
    <citation type="journal article" date="2015" name="Genome Announc.">
        <title>Thirty-Two Complete Genome Assemblies of Nine Yersinia Species, Including Y. pestis, Y. pseudotuberculosis, and Y. enterocolitica.</title>
        <authorList>
            <person name="Johnson S.L."/>
            <person name="Daligault H.E."/>
            <person name="Davenport K.W."/>
            <person name="Jaissle J."/>
            <person name="Frey K.G."/>
            <person name="Ladner J.T."/>
            <person name="Broomall S.M."/>
            <person name="Bishop-Lilly K.A."/>
            <person name="Bruce D.C."/>
            <person name="Coyne S.R."/>
            <person name="Gibbons H.S."/>
            <person name="Lo C.C."/>
            <person name="Munk A.C."/>
            <person name="Rosenzweig C.N."/>
            <person name="Koroleva G.I."/>
            <person name="Palacios G.F."/>
            <person name="Redden C.L."/>
            <person name="Xu Y."/>
            <person name="Minogue T.D."/>
            <person name="Chain P.S."/>
        </authorList>
    </citation>
    <scope>NUCLEOTIDE SEQUENCE [LARGE SCALE GENOMIC DNA]</scope>
    <source>
        <strain evidence="2 3">Y231</strain>
    </source>
</reference>
<dbReference type="Proteomes" id="UP000031883">
    <property type="component" value="Chromosome"/>
</dbReference>
<sequence>MRLTLRAGVSDIQHGLQPSYHSIAAILQLELFWVNIFFFKAIKLKQR</sequence>
<gene>
    <name evidence="2" type="ORF">CH54_3894</name>
</gene>
<accession>A0ABM5SSV9</accession>
<evidence type="ECO:0000313" key="2">
    <source>
        <dbReference type="EMBL" id="AJJ37674.1"/>
    </source>
</evidence>
<keyword evidence="1" id="KW-1133">Transmembrane helix</keyword>
<organism evidence="2 3">
    <name type="scientific">Yersinia rochesterensis</name>
    <dbReference type="NCBI Taxonomy" id="1604335"/>
    <lineage>
        <taxon>Bacteria</taxon>
        <taxon>Pseudomonadati</taxon>
        <taxon>Pseudomonadota</taxon>
        <taxon>Gammaproteobacteria</taxon>
        <taxon>Enterobacterales</taxon>
        <taxon>Yersiniaceae</taxon>
        <taxon>Yersinia</taxon>
    </lineage>
</organism>
<protein>
    <submittedName>
        <fullName evidence="2">Uncharacterized protein</fullName>
    </submittedName>
</protein>